<comment type="catalytic activity">
    <reaction evidence="7">
        <text>L-tyrosyl-[protein] + ATP = O-(5'-adenylyl)-L-tyrosyl-[protein] + diphosphate</text>
        <dbReference type="Rhea" id="RHEA:54288"/>
        <dbReference type="Rhea" id="RHEA-COMP:10136"/>
        <dbReference type="Rhea" id="RHEA-COMP:13846"/>
        <dbReference type="ChEBI" id="CHEBI:30616"/>
        <dbReference type="ChEBI" id="CHEBI:33019"/>
        <dbReference type="ChEBI" id="CHEBI:46858"/>
        <dbReference type="ChEBI" id="CHEBI:83624"/>
        <dbReference type="EC" id="2.7.7.108"/>
    </reaction>
</comment>
<dbReference type="RefSeq" id="WP_025014602.1">
    <property type="nucleotide sequence ID" value="NZ_AZFU01000034.1"/>
</dbReference>
<reference evidence="9 10" key="1">
    <citation type="journal article" date="2015" name="Genome Announc.">
        <title>Expanding the biotechnology potential of lactobacilli through comparative genomics of 213 strains and associated genera.</title>
        <authorList>
            <person name="Sun Z."/>
            <person name="Harris H.M."/>
            <person name="McCann A."/>
            <person name="Guo C."/>
            <person name="Argimon S."/>
            <person name="Zhang W."/>
            <person name="Yang X."/>
            <person name="Jeffery I.B."/>
            <person name="Cooney J.C."/>
            <person name="Kagawa T.F."/>
            <person name="Liu W."/>
            <person name="Song Y."/>
            <person name="Salvetti E."/>
            <person name="Wrobel A."/>
            <person name="Rasinkangas P."/>
            <person name="Parkhill J."/>
            <person name="Rea M.C."/>
            <person name="O'Sullivan O."/>
            <person name="Ritari J."/>
            <person name="Douillard F.P."/>
            <person name="Paul Ross R."/>
            <person name="Yang R."/>
            <person name="Briner A.E."/>
            <person name="Felis G.E."/>
            <person name="de Vos W.M."/>
            <person name="Barrangou R."/>
            <person name="Klaenhammer T.R."/>
            <person name="Caufield P.W."/>
            <person name="Cui Y."/>
            <person name="Zhang H."/>
            <person name="O'Toole P.W."/>
        </authorList>
    </citation>
    <scope>NUCLEOTIDE SEQUENCE [LARGE SCALE GENOMIC DNA]</scope>
    <source>
        <strain evidence="9 10">DSM 16761</strain>
    </source>
</reference>
<evidence type="ECO:0000256" key="7">
    <source>
        <dbReference type="ARBA" id="ARBA00048696"/>
    </source>
</evidence>
<evidence type="ECO:0000259" key="8">
    <source>
        <dbReference type="PROSITE" id="PS51459"/>
    </source>
</evidence>
<dbReference type="SUPFAM" id="SSF140931">
    <property type="entry name" value="Fic-like"/>
    <property type="match status" value="1"/>
</dbReference>
<keyword evidence="9" id="KW-0131">Cell cycle</keyword>
<dbReference type="InterPro" id="IPR036597">
    <property type="entry name" value="Fido-like_dom_sf"/>
</dbReference>
<dbReference type="PATRIC" id="fig|1423767.3.peg.1451"/>
<proteinExistence type="predicted"/>
<evidence type="ECO:0000313" key="9">
    <source>
        <dbReference type="EMBL" id="KRM03012.1"/>
    </source>
</evidence>
<dbReference type="Proteomes" id="UP000051307">
    <property type="component" value="Unassembled WGS sequence"/>
</dbReference>
<dbReference type="InterPro" id="IPR003812">
    <property type="entry name" value="Fido"/>
</dbReference>
<dbReference type="GO" id="GO:0005524">
    <property type="term" value="F:ATP binding"/>
    <property type="evidence" value="ECO:0007669"/>
    <property type="project" value="UniProtKB-KW"/>
</dbReference>
<evidence type="ECO:0000256" key="6">
    <source>
        <dbReference type="ARBA" id="ARBA00047939"/>
    </source>
</evidence>
<gene>
    <name evidence="9" type="ORF">FC59_GL001397</name>
</gene>
<keyword evidence="4" id="KW-0067">ATP-binding</keyword>
<keyword evidence="9" id="KW-0132">Cell division</keyword>
<dbReference type="GO" id="GO:0070733">
    <property type="term" value="F:AMPylase activity"/>
    <property type="evidence" value="ECO:0007669"/>
    <property type="project" value="UniProtKB-EC"/>
</dbReference>
<evidence type="ECO:0000256" key="4">
    <source>
        <dbReference type="ARBA" id="ARBA00022840"/>
    </source>
</evidence>
<dbReference type="PANTHER" id="PTHR39560:SF1">
    <property type="entry name" value="PROTEIN ADENYLYLTRANSFERASE FIC-RELATED"/>
    <property type="match status" value="1"/>
</dbReference>
<sequence>MSDWIQETLYDNGTLINKFGIRDAQELAQKEFEITAQRELYLLNQNIVIKDVSAFTKINKFLFMPLYDWAGKYRTGNFYKGNTAFLDCNRFDYAEEDINHVLALQKEKDELAAEDYAQLMDLLNYMHPFREGNGRSTRLFLQCYAANHNQCIVYPLNNDDLIQALTGANVHEIARLIKVEKI</sequence>
<evidence type="ECO:0000256" key="5">
    <source>
        <dbReference type="ARBA" id="ARBA00034531"/>
    </source>
</evidence>
<dbReference type="PROSITE" id="PS51459">
    <property type="entry name" value="FIDO"/>
    <property type="match status" value="1"/>
</dbReference>
<comment type="catalytic activity">
    <reaction evidence="6">
        <text>L-threonyl-[protein] + ATP = 3-O-(5'-adenylyl)-L-threonyl-[protein] + diphosphate</text>
        <dbReference type="Rhea" id="RHEA:54292"/>
        <dbReference type="Rhea" id="RHEA-COMP:11060"/>
        <dbReference type="Rhea" id="RHEA-COMP:13847"/>
        <dbReference type="ChEBI" id="CHEBI:30013"/>
        <dbReference type="ChEBI" id="CHEBI:30616"/>
        <dbReference type="ChEBI" id="CHEBI:33019"/>
        <dbReference type="ChEBI" id="CHEBI:138113"/>
        <dbReference type="EC" id="2.7.7.108"/>
    </reaction>
</comment>
<dbReference type="AlphaFoldDB" id="A0A0R1VHB3"/>
<protein>
    <recommendedName>
        <fullName evidence="5">protein adenylyltransferase</fullName>
        <ecNumber evidence="5">2.7.7.108</ecNumber>
    </recommendedName>
</protein>
<name>A0A0R1VHB3_9LACO</name>
<keyword evidence="1" id="KW-0808">Transferase</keyword>
<dbReference type="eggNOG" id="COG2184">
    <property type="taxonomic scope" value="Bacteria"/>
</dbReference>
<evidence type="ECO:0000256" key="1">
    <source>
        <dbReference type="ARBA" id="ARBA00022679"/>
    </source>
</evidence>
<dbReference type="GO" id="GO:0051302">
    <property type="term" value="P:regulation of cell division"/>
    <property type="evidence" value="ECO:0007669"/>
    <property type="project" value="TreeGrafter"/>
</dbReference>
<keyword evidence="3" id="KW-0547">Nucleotide-binding</keyword>
<dbReference type="OrthoDB" id="9813719at2"/>
<evidence type="ECO:0000256" key="3">
    <source>
        <dbReference type="ARBA" id="ARBA00022741"/>
    </source>
</evidence>
<evidence type="ECO:0000256" key="2">
    <source>
        <dbReference type="ARBA" id="ARBA00022695"/>
    </source>
</evidence>
<organism evidence="9 10">
    <name type="scientific">Lactobacillus kitasatonis DSM 16761 = JCM 1039</name>
    <dbReference type="NCBI Taxonomy" id="1423767"/>
    <lineage>
        <taxon>Bacteria</taxon>
        <taxon>Bacillati</taxon>
        <taxon>Bacillota</taxon>
        <taxon>Bacilli</taxon>
        <taxon>Lactobacillales</taxon>
        <taxon>Lactobacillaceae</taxon>
        <taxon>Lactobacillus</taxon>
    </lineage>
</organism>
<dbReference type="EMBL" id="AZFU01000034">
    <property type="protein sequence ID" value="KRM03012.1"/>
    <property type="molecule type" value="Genomic_DNA"/>
</dbReference>
<dbReference type="GO" id="GO:0051301">
    <property type="term" value="P:cell division"/>
    <property type="evidence" value="ECO:0007669"/>
    <property type="project" value="UniProtKB-KW"/>
</dbReference>
<comment type="caution">
    <text evidence="9">The sequence shown here is derived from an EMBL/GenBank/DDBJ whole genome shotgun (WGS) entry which is preliminary data.</text>
</comment>
<accession>A0A0R1VHB3</accession>
<feature type="domain" description="Fido" evidence="8">
    <location>
        <begin position="50"/>
        <end position="182"/>
    </location>
</feature>
<keyword evidence="2" id="KW-0548">Nucleotidyltransferase</keyword>
<evidence type="ECO:0000313" key="10">
    <source>
        <dbReference type="Proteomes" id="UP000051307"/>
    </source>
</evidence>
<dbReference type="Pfam" id="PF02661">
    <property type="entry name" value="Fic"/>
    <property type="match status" value="1"/>
</dbReference>
<dbReference type="EC" id="2.7.7.108" evidence="5"/>
<dbReference type="Gene3D" id="1.10.3290.10">
    <property type="entry name" value="Fido-like domain"/>
    <property type="match status" value="1"/>
</dbReference>
<dbReference type="PANTHER" id="PTHR39560">
    <property type="entry name" value="PROTEIN ADENYLYLTRANSFERASE FIC-RELATED"/>
    <property type="match status" value="1"/>
</dbReference>